<accession>A0A6M8UJU5</accession>
<keyword evidence="7" id="KW-1185">Reference proteome</keyword>
<reference evidence="6 7" key="1">
    <citation type="submission" date="2020-06" db="EMBL/GenBank/DDBJ databases">
        <title>Genome sequence of Paramixta manurensis strain PD-1.</title>
        <authorList>
            <person name="Lee C.W."/>
            <person name="Kim J."/>
        </authorList>
    </citation>
    <scope>NUCLEOTIDE SEQUENCE [LARGE SCALE GENOMIC DNA]</scope>
    <source>
        <strain evidence="6 7">PD-1</strain>
    </source>
</reference>
<evidence type="ECO:0000256" key="2">
    <source>
        <dbReference type="ARBA" id="ARBA00022630"/>
    </source>
</evidence>
<keyword evidence="6" id="KW-0503">Monooxygenase</keyword>
<dbReference type="Pfam" id="PF00743">
    <property type="entry name" value="FMO-like"/>
    <property type="match status" value="1"/>
</dbReference>
<dbReference type="Gene3D" id="3.50.50.60">
    <property type="entry name" value="FAD/NAD(P)-binding domain"/>
    <property type="match status" value="1"/>
</dbReference>
<dbReference type="EMBL" id="CP054212">
    <property type="protein sequence ID" value="QKJ87132.1"/>
    <property type="molecule type" value="Genomic_DNA"/>
</dbReference>
<keyword evidence="3" id="KW-0274">FAD</keyword>
<name>A0A6M8UJU5_9GAMM</name>
<keyword evidence="4" id="KW-0521">NADP</keyword>
<dbReference type="AlphaFoldDB" id="A0A6M8UJU5"/>
<dbReference type="GO" id="GO:0050661">
    <property type="term" value="F:NADP binding"/>
    <property type="evidence" value="ECO:0007669"/>
    <property type="project" value="InterPro"/>
</dbReference>
<comment type="similarity">
    <text evidence="1">Belongs to the FMO family.</text>
</comment>
<dbReference type="GO" id="GO:0004499">
    <property type="term" value="F:N,N-dimethylaniline monooxygenase activity"/>
    <property type="evidence" value="ECO:0007669"/>
    <property type="project" value="InterPro"/>
</dbReference>
<dbReference type="PANTHER" id="PTHR23023">
    <property type="entry name" value="DIMETHYLANILINE MONOOXYGENASE"/>
    <property type="match status" value="1"/>
</dbReference>
<proteinExistence type="inferred from homology"/>
<keyword evidence="5" id="KW-0560">Oxidoreductase</keyword>
<evidence type="ECO:0000256" key="3">
    <source>
        <dbReference type="ARBA" id="ARBA00022827"/>
    </source>
</evidence>
<keyword evidence="2" id="KW-0285">Flavoprotein</keyword>
<gene>
    <name evidence="6" type="ORF">PMPD1_2187</name>
</gene>
<dbReference type="InterPro" id="IPR000960">
    <property type="entry name" value="Flavin_mOase"/>
</dbReference>
<evidence type="ECO:0000256" key="1">
    <source>
        <dbReference type="ARBA" id="ARBA00009183"/>
    </source>
</evidence>
<organism evidence="6 7">
    <name type="scientific">Paramixta manurensis</name>
    <dbReference type="NCBI Taxonomy" id="2740817"/>
    <lineage>
        <taxon>Bacteria</taxon>
        <taxon>Pseudomonadati</taxon>
        <taxon>Pseudomonadota</taxon>
        <taxon>Gammaproteobacteria</taxon>
        <taxon>Enterobacterales</taxon>
        <taxon>Erwiniaceae</taxon>
        <taxon>Paramixta</taxon>
    </lineage>
</organism>
<dbReference type="SUPFAM" id="SSF51905">
    <property type="entry name" value="FAD/NAD(P)-binding domain"/>
    <property type="match status" value="2"/>
</dbReference>
<evidence type="ECO:0000313" key="6">
    <source>
        <dbReference type="EMBL" id="QKJ87132.1"/>
    </source>
</evidence>
<dbReference type="PIRSF" id="PIRSF000332">
    <property type="entry name" value="FMO"/>
    <property type="match status" value="1"/>
</dbReference>
<evidence type="ECO:0000256" key="4">
    <source>
        <dbReference type="ARBA" id="ARBA00022857"/>
    </source>
</evidence>
<dbReference type="InterPro" id="IPR050346">
    <property type="entry name" value="FMO-like"/>
</dbReference>
<dbReference type="RefSeq" id="WP_173634097.1">
    <property type="nucleotide sequence ID" value="NZ_CP054212.1"/>
</dbReference>
<dbReference type="KEGG" id="pmak:PMPD1_2187"/>
<dbReference type="Proteomes" id="UP000505325">
    <property type="component" value="Chromosome"/>
</dbReference>
<dbReference type="InterPro" id="IPR036188">
    <property type="entry name" value="FAD/NAD-bd_sf"/>
</dbReference>
<evidence type="ECO:0000313" key="7">
    <source>
        <dbReference type="Proteomes" id="UP000505325"/>
    </source>
</evidence>
<dbReference type="GO" id="GO:0050660">
    <property type="term" value="F:flavin adenine dinucleotide binding"/>
    <property type="evidence" value="ECO:0007669"/>
    <property type="project" value="InterPro"/>
</dbReference>
<dbReference type="PRINTS" id="PR00370">
    <property type="entry name" value="FMOXYGENASE"/>
</dbReference>
<sequence>MTGDARYCVIGAGAAGLAALRTLQEQGIDADCYEKSPRSGGHWHHDYDALHLITPKNSSCFDGFPMPDDWPVYPSRDQVRQYIERYAEHFHLNEHIAFNHTVENITPLGERGNGGWAVTVNGHTRNYQGVIVANGHLWDPALPNEAKNFSGLSLHSCQYRNSGQLTGKVLVVGCGNSGCDLAADAAQHRFETDIVIRRGQVFQPKALLGMPRAEIPFLNQLPPELQNAITQVLTLISLGRWENYPGMPEPESWDLEQQPPVVNSLLPYWIQHGRIKVRPAIESIAGRIVRFADGNAAEYDVILWATGFHVRLPFLDQTLLEWQEGVPLRTAAMTLPTTLENLYFVGLSAPRGPQWPTYCQQTRLIARFIALQEQGLQGIAALFAAQQSHDKRIDVVRRLWLQNFDETWRTLDLLEKVRASTSLNPSLTA</sequence>
<dbReference type="InterPro" id="IPR020946">
    <property type="entry name" value="Flavin_mOase-like"/>
</dbReference>
<evidence type="ECO:0000256" key="5">
    <source>
        <dbReference type="ARBA" id="ARBA00023002"/>
    </source>
</evidence>
<protein>
    <submittedName>
        <fullName evidence="6">Flavin-containing monooxygenase</fullName>
    </submittedName>
</protein>